<dbReference type="Proteomes" id="UP000189462">
    <property type="component" value="Unassembled WGS sequence"/>
</dbReference>
<dbReference type="AlphaFoldDB" id="A0A1V3NR02"/>
<dbReference type="EMBL" id="MVBK01000020">
    <property type="protein sequence ID" value="OOG27252.1"/>
    <property type="molecule type" value="Genomic_DNA"/>
</dbReference>
<proteinExistence type="predicted"/>
<comment type="caution">
    <text evidence="1">The sequence shown here is derived from an EMBL/GenBank/DDBJ whole genome shotgun (WGS) entry which is preliminary data.</text>
</comment>
<sequence>MPPVVQWTPPNIYQLAWLLCRIFDRLADRNPPFIGYKASRTRGRSMQELSPANVPQRMISAFARRQLARTRSD</sequence>
<reference evidence="1 2" key="1">
    <citation type="submission" date="2017-02" db="EMBL/GenBank/DDBJ databases">
        <title>Genomic diversity within the haloalkaliphilic genus Thioalkalivibrio.</title>
        <authorList>
            <person name="Ahn A.-C."/>
            <person name="Meier-Kolthoff J."/>
            <person name="Overmars L."/>
            <person name="Richter M."/>
            <person name="Woyke T."/>
            <person name="Sorokin D.Y."/>
            <person name="Muyzer G."/>
        </authorList>
    </citation>
    <scope>NUCLEOTIDE SEQUENCE [LARGE SCALE GENOMIC DNA]</scope>
    <source>
        <strain evidence="1 2">ALJD</strain>
    </source>
</reference>
<evidence type="ECO:0000313" key="2">
    <source>
        <dbReference type="Proteomes" id="UP000189462"/>
    </source>
</evidence>
<protein>
    <submittedName>
        <fullName evidence="1">Uncharacterized protein</fullName>
    </submittedName>
</protein>
<name>A0A1V3NR02_9GAMM</name>
<keyword evidence="2" id="KW-1185">Reference proteome</keyword>
<accession>A0A1V3NR02</accession>
<gene>
    <name evidence="1" type="ORF">B1C78_03700</name>
</gene>
<evidence type="ECO:0000313" key="1">
    <source>
        <dbReference type="EMBL" id="OOG27252.1"/>
    </source>
</evidence>
<organism evidence="1 2">
    <name type="scientific">Thioalkalivibrio denitrificans</name>
    <dbReference type="NCBI Taxonomy" id="108003"/>
    <lineage>
        <taxon>Bacteria</taxon>
        <taxon>Pseudomonadati</taxon>
        <taxon>Pseudomonadota</taxon>
        <taxon>Gammaproteobacteria</taxon>
        <taxon>Chromatiales</taxon>
        <taxon>Ectothiorhodospiraceae</taxon>
        <taxon>Thioalkalivibrio</taxon>
    </lineage>
</organism>